<keyword evidence="3" id="KW-1185">Reference proteome</keyword>
<proteinExistence type="predicted"/>
<dbReference type="AlphaFoldDB" id="A0A972J993"/>
<dbReference type="InterPro" id="IPR002716">
    <property type="entry name" value="PIN_dom"/>
</dbReference>
<sequence length="157" mass="17863">MRASEKSVWVLDTNTVMAVWVFEDPSLLVLRQALDGSLVRLATREDALEELRRVLAYRQFKVPDGRQVELLSQYSARCVATPPAHEAAAMLPVCRDRDDQKFLEIARDAGASHLITRDKLLLKLARHRLIRPLYGIVTPEAMQAQWQAARPIPHEVQ</sequence>
<dbReference type="SUPFAM" id="SSF88723">
    <property type="entry name" value="PIN domain-like"/>
    <property type="match status" value="1"/>
</dbReference>
<dbReference type="Pfam" id="PF13470">
    <property type="entry name" value="PIN_3"/>
    <property type="match status" value="1"/>
</dbReference>
<feature type="domain" description="PIN" evidence="1">
    <location>
        <begin position="10"/>
        <end position="119"/>
    </location>
</feature>
<dbReference type="NCBIfam" id="TIGR00305">
    <property type="entry name" value="putative toxin-antitoxin system toxin component, PIN family"/>
    <property type="match status" value="1"/>
</dbReference>
<evidence type="ECO:0000259" key="1">
    <source>
        <dbReference type="Pfam" id="PF13470"/>
    </source>
</evidence>
<evidence type="ECO:0000313" key="2">
    <source>
        <dbReference type="EMBL" id="NMG04251.1"/>
    </source>
</evidence>
<reference evidence="2" key="1">
    <citation type="submission" date="2019-12" db="EMBL/GenBank/DDBJ databases">
        <title>Comparative genomics gives insights into the taxonomy of the Azoarcus-Aromatoleum group and reveals separate origins of nif in the plant-associated Azoarcus and non-plant-associated Aromatoleum sub-groups.</title>
        <authorList>
            <person name="Lafos M."/>
            <person name="Maluk M."/>
            <person name="Batista M."/>
            <person name="Junghare M."/>
            <person name="Carmona M."/>
            <person name="Faoro H."/>
            <person name="Cruz L.M."/>
            <person name="Battistoni F."/>
            <person name="De Souza E."/>
            <person name="Pedrosa F."/>
            <person name="Chen W.-M."/>
            <person name="Poole P.S."/>
            <person name="Dixon R.A."/>
            <person name="James E.K."/>
        </authorList>
    </citation>
    <scope>NUCLEOTIDE SEQUENCE</scope>
    <source>
        <strain evidence="2">NSC3</strain>
    </source>
</reference>
<dbReference type="PANTHER" id="PTHR34610">
    <property type="entry name" value="SSL7007 PROTEIN"/>
    <property type="match status" value="1"/>
</dbReference>
<dbReference type="RefSeq" id="WP_168988929.1">
    <property type="nucleotide sequence ID" value="NZ_CAWPHM010000006.1"/>
</dbReference>
<dbReference type="InterPro" id="IPR029060">
    <property type="entry name" value="PIN-like_dom_sf"/>
</dbReference>
<protein>
    <submittedName>
        <fullName evidence="2">Toxin-antitoxin system toxin component, PIN family</fullName>
    </submittedName>
</protein>
<dbReference type="PANTHER" id="PTHR34610:SF3">
    <property type="entry name" value="SSL7007 PROTEIN"/>
    <property type="match status" value="1"/>
</dbReference>
<gene>
    <name evidence="2" type="ORF">GPA21_14940</name>
</gene>
<evidence type="ECO:0000313" key="3">
    <source>
        <dbReference type="Proteomes" id="UP000599523"/>
    </source>
</evidence>
<dbReference type="InterPro" id="IPR002850">
    <property type="entry name" value="PIN_toxin-like"/>
</dbReference>
<accession>A0A972J993</accession>
<name>A0A972J993_9RHOO</name>
<comment type="caution">
    <text evidence="2">The sequence shown here is derived from an EMBL/GenBank/DDBJ whole genome shotgun (WGS) entry which is preliminary data.</text>
</comment>
<dbReference type="Proteomes" id="UP000599523">
    <property type="component" value="Unassembled WGS sequence"/>
</dbReference>
<dbReference type="EMBL" id="WTVM01000105">
    <property type="protein sequence ID" value="NMG04251.1"/>
    <property type="molecule type" value="Genomic_DNA"/>
</dbReference>
<organism evidence="2 3">
    <name type="scientific">Azoarcus taiwanensis</name>
    <dbReference type="NCBI Taxonomy" id="666964"/>
    <lineage>
        <taxon>Bacteria</taxon>
        <taxon>Pseudomonadati</taxon>
        <taxon>Pseudomonadota</taxon>
        <taxon>Betaproteobacteria</taxon>
        <taxon>Rhodocyclales</taxon>
        <taxon>Zoogloeaceae</taxon>
        <taxon>Azoarcus</taxon>
    </lineage>
</organism>